<dbReference type="AlphaFoldDB" id="A0A3B0ZRQ1"/>
<dbReference type="EMBL" id="UOFS01000026">
    <property type="protein sequence ID" value="VAW96235.1"/>
    <property type="molecule type" value="Genomic_DNA"/>
</dbReference>
<sequence>MAASINWHSLVFGSGWLQKLDKLAARRFAEGGLAEEATTYVIDKLSADEWQCLASFQGQCKPESYLYTVTSNYLEEFARKRFGRLRAPEWLKQQGTLWLQVWKMICLERQLIPSVIEHLCSKNIRDVSVIKNAITTIKARLPWCGSDSHREQAANTTEIQDDYNPTIIIATNDSPERELTETVYADSLLLISSLMNDKPVEAVFGDNASALAANYLKKNKDKITMIQQKLQLTDEEKIVLRMFFQDGLKKSVIAKSLGMQQHIPGRLLKLVLKRISQVFHDLNINLNDINELSMEFSD</sequence>
<evidence type="ECO:0000313" key="1">
    <source>
        <dbReference type="EMBL" id="VAW96235.1"/>
    </source>
</evidence>
<name>A0A3B0ZRQ1_9ZZZZ</name>
<protein>
    <submittedName>
        <fullName evidence="1">Uncharacterized protein</fullName>
    </submittedName>
</protein>
<accession>A0A3B0ZRQ1</accession>
<gene>
    <name evidence="1" type="ORF">MNBD_GAMMA22-1262</name>
</gene>
<reference evidence="1" key="1">
    <citation type="submission" date="2018-06" db="EMBL/GenBank/DDBJ databases">
        <authorList>
            <person name="Zhirakovskaya E."/>
        </authorList>
    </citation>
    <scope>NUCLEOTIDE SEQUENCE</scope>
</reference>
<proteinExistence type="predicted"/>
<organism evidence="1">
    <name type="scientific">hydrothermal vent metagenome</name>
    <dbReference type="NCBI Taxonomy" id="652676"/>
    <lineage>
        <taxon>unclassified sequences</taxon>
        <taxon>metagenomes</taxon>
        <taxon>ecological metagenomes</taxon>
    </lineage>
</organism>